<dbReference type="EMBL" id="JAVHJV010000016">
    <property type="protein sequence ID" value="KAK5937624.1"/>
    <property type="molecule type" value="Genomic_DNA"/>
</dbReference>
<reference evidence="3 4" key="1">
    <citation type="journal article" date="2023" name="Res Sq">
        <title>Genomic and morphological characterization of Knufia obscura isolated from the Mars 2020 spacecraft assembly facility.</title>
        <authorList>
            <person name="Chander A.M."/>
            <person name="Teixeira M.M."/>
            <person name="Singh N.K."/>
            <person name="Williams M.P."/>
            <person name="Parker C.W."/>
            <person name="Leo P."/>
            <person name="Stajich J.E."/>
            <person name="Torok T."/>
            <person name="Tighe S."/>
            <person name="Mason C.E."/>
            <person name="Venkateswaran K."/>
        </authorList>
    </citation>
    <scope>NUCLEOTIDE SEQUENCE [LARGE SCALE GENOMIC DNA]</scope>
    <source>
        <strain evidence="3 4">CCFEE 5817</strain>
    </source>
</reference>
<name>A0ABR0RBN1_9EURO</name>
<gene>
    <name evidence="3" type="ORF">PMZ80_010244</name>
</gene>
<dbReference type="InterPro" id="IPR000073">
    <property type="entry name" value="AB_hydrolase_1"/>
</dbReference>
<keyword evidence="1" id="KW-0732">Signal</keyword>
<dbReference type="RefSeq" id="XP_064725714.1">
    <property type="nucleotide sequence ID" value="XM_064878635.1"/>
</dbReference>
<comment type="caution">
    <text evidence="3">The sequence shown here is derived from an EMBL/GenBank/DDBJ whole genome shotgun (WGS) entry which is preliminary data.</text>
</comment>
<proteinExistence type="predicted"/>
<feature type="signal peptide" evidence="1">
    <location>
        <begin position="1"/>
        <end position="23"/>
    </location>
</feature>
<dbReference type="Gene3D" id="3.40.50.1820">
    <property type="entry name" value="alpha/beta hydrolase"/>
    <property type="match status" value="1"/>
</dbReference>
<dbReference type="Proteomes" id="UP001334248">
    <property type="component" value="Unassembled WGS sequence"/>
</dbReference>
<feature type="chain" id="PRO_5046616208" description="AB hydrolase-1 domain-containing protein" evidence="1">
    <location>
        <begin position="24"/>
        <end position="414"/>
    </location>
</feature>
<accession>A0ABR0RBN1</accession>
<dbReference type="InterPro" id="IPR029058">
    <property type="entry name" value="AB_hydrolase_fold"/>
</dbReference>
<feature type="domain" description="AB hydrolase-1" evidence="2">
    <location>
        <begin position="120"/>
        <end position="393"/>
    </location>
</feature>
<keyword evidence="4" id="KW-1185">Reference proteome</keyword>
<dbReference type="GeneID" id="90003693"/>
<dbReference type="SUPFAM" id="SSF53474">
    <property type="entry name" value="alpha/beta-Hydrolases"/>
    <property type="match status" value="1"/>
</dbReference>
<protein>
    <recommendedName>
        <fullName evidence="2">AB hydrolase-1 domain-containing protein</fullName>
    </recommendedName>
</protein>
<sequence>MPKHTLSQFVLSTFLFFSHQSLANPIRHGKPSSPSYMSCAAWTLPVHATADNVIYDVPRVDSNIDAADYAVYEDTWTTGNITERTQSILHVDDTFGTGVQLCVPTAENGAKKGILQIASHGLGFDKRYWDVEVEPDTYSYVRAVVKAGYSILTYDRLGTGSSDKPDAYNIVQATLQLEILKSLTMMARDGSLAEAAKPHFAHDVALPAFAKTVHIGHSFGSALTNALQAKYPELSDGAIQTGWVINDHLGMFSQSAFGYQYAPENDPKKFGDRGSGYIVVGTKNSFQQLFLAKGMLDPKLLDYGDSIKQPGTVGENAPAGLILGLPATDFTGPQQIKILTDDAMQFFLAERDLPICDGNCTGVADAAQLKATSFPKASAVEVYVQPGTGHGLALHKNATAGYQVMLDFLGRNGL</sequence>
<evidence type="ECO:0000256" key="1">
    <source>
        <dbReference type="SAM" id="SignalP"/>
    </source>
</evidence>
<evidence type="ECO:0000259" key="2">
    <source>
        <dbReference type="Pfam" id="PF12697"/>
    </source>
</evidence>
<evidence type="ECO:0000313" key="3">
    <source>
        <dbReference type="EMBL" id="KAK5937624.1"/>
    </source>
</evidence>
<evidence type="ECO:0000313" key="4">
    <source>
        <dbReference type="Proteomes" id="UP001334248"/>
    </source>
</evidence>
<dbReference type="Pfam" id="PF12697">
    <property type="entry name" value="Abhydrolase_6"/>
    <property type="match status" value="1"/>
</dbReference>
<organism evidence="3 4">
    <name type="scientific">Knufia obscura</name>
    <dbReference type="NCBI Taxonomy" id="1635080"/>
    <lineage>
        <taxon>Eukaryota</taxon>
        <taxon>Fungi</taxon>
        <taxon>Dikarya</taxon>
        <taxon>Ascomycota</taxon>
        <taxon>Pezizomycotina</taxon>
        <taxon>Eurotiomycetes</taxon>
        <taxon>Chaetothyriomycetidae</taxon>
        <taxon>Chaetothyriales</taxon>
        <taxon>Trichomeriaceae</taxon>
        <taxon>Knufia</taxon>
    </lineage>
</organism>